<gene>
    <name evidence="1" type="primary">pdxH</name>
    <name evidence="1" type="ORF">OXU80_20975</name>
</gene>
<sequence>MASPPLTLDEETAGRDPIALFRRWLADAEASEPNDPSAMTLASVDSDGMPDARMVLMRGVDERGFAFYTNFESDKGRQLLANPRAALCFHWKTQRRQVRVRGAVEQVSEAEADAYFDSRPRGSRIGAWASQQSRPLASRAVLEARVAEIEARFGDEAVPRPPHWSGFRIVPARIEFWQDGAFRLHDRIVFERDAEGAGWTTRRLYP</sequence>
<proteinExistence type="predicted"/>
<evidence type="ECO:0000313" key="1">
    <source>
        <dbReference type="EMBL" id="WAJ27299.1"/>
    </source>
</evidence>
<accession>A0ACD4NKF8</accession>
<evidence type="ECO:0000313" key="2">
    <source>
        <dbReference type="Proteomes" id="UP001163223"/>
    </source>
</evidence>
<keyword evidence="2" id="KW-1185">Reference proteome</keyword>
<dbReference type="EC" id="1.4.3.5" evidence="1"/>
<reference evidence="1" key="1">
    <citation type="submission" date="2022-11" db="EMBL/GenBank/DDBJ databases">
        <title>beta-Carotene-producing bacterium, Jeongeuplla avenae sp. nov., alleviates the salt stress of Arabidopsis seedlings.</title>
        <authorList>
            <person name="Jiang L."/>
            <person name="Lee J."/>
        </authorList>
    </citation>
    <scope>NUCLEOTIDE SEQUENCE</scope>
    <source>
        <strain evidence="1">DY_R2A_6</strain>
    </source>
</reference>
<dbReference type="Proteomes" id="UP001163223">
    <property type="component" value="Chromosome"/>
</dbReference>
<keyword evidence="1" id="KW-0560">Oxidoreductase</keyword>
<organism evidence="1 2">
    <name type="scientific">Antarcticirhabdus aurantiaca</name>
    <dbReference type="NCBI Taxonomy" id="2606717"/>
    <lineage>
        <taxon>Bacteria</taxon>
        <taxon>Pseudomonadati</taxon>
        <taxon>Pseudomonadota</taxon>
        <taxon>Alphaproteobacteria</taxon>
        <taxon>Hyphomicrobiales</taxon>
        <taxon>Aurantimonadaceae</taxon>
        <taxon>Antarcticirhabdus</taxon>
    </lineage>
</organism>
<protein>
    <submittedName>
        <fullName evidence="1">Pyridoxamine 5'-phosphate oxidase</fullName>
        <ecNumber evidence="1">1.4.3.5</ecNumber>
    </submittedName>
</protein>
<name>A0ACD4NKF8_9HYPH</name>
<dbReference type="EMBL" id="CP113520">
    <property type="protein sequence ID" value="WAJ27299.1"/>
    <property type="molecule type" value="Genomic_DNA"/>
</dbReference>